<dbReference type="EMBL" id="VOPL01000007">
    <property type="protein sequence ID" value="TXB67386.1"/>
    <property type="molecule type" value="Genomic_DNA"/>
</dbReference>
<feature type="signal peptide" evidence="1">
    <location>
        <begin position="1"/>
        <end position="26"/>
    </location>
</feature>
<evidence type="ECO:0000256" key="1">
    <source>
        <dbReference type="SAM" id="SignalP"/>
    </source>
</evidence>
<gene>
    <name evidence="2" type="ORF">FQV27_14880</name>
</gene>
<feature type="chain" id="PRO_5022914710" evidence="1">
    <location>
        <begin position="27"/>
        <end position="83"/>
    </location>
</feature>
<dbReference type="AlphaFoldDB" id="A0A5C6RXS0"/>
<proteinExistence type="predicted"/>
<dbReference type="Proteomes" id="UP000321562">
    <property type="component" value="Unassembled WGS sequence"/>
</dbReference>
<accession>A0A5C6RXS0</accession>
<dbReference type="OrthoDB" id="8451006at2"/>
<evidence type="ECO:0000313" key="3">
    <source>
        <dbReference type="Proteomes" id="UP000321562"/>
    </source>
</evidence>
<reference evidence="2 3" key="1">
    <citation type="submission" date="2019-08" db="EMBL/GenBank/DDBJ databases">
        <authorList>
            <person name="Ye J."/>
        </authorList>
    </citation>
    <scope>NUCLEOTIDE SEQUENCE [LARGE SCALE GENOMIC DNA]</scope>
    <source>
        <strain evidence="2 3">TK008</strain>
    </source>
</reference>
<protein>
    <submittedName>
        <fullName evidence="2">Uncharacterized protein</fullName>
    </submittedName>
</protein>
<comment type="caution">
    <text evidence="2">The sequence shown here is derived from an EMBL/GenBank/DDBJ whole genome shotgun (WGS) entry which is preliminary data.</text>
</comment>
<sequence length="83" mass="8536">MTFNAACWRQPATALVIATSLLSACATDGSDRGGAICSPVVAYDQAARDRAAAELEALPDDAVLVGMMADYAVMRAQARVCAG</sequence>
<evidence type="ECO:0000313" key="2">
    <source>
        <dbReference type="EMBL" id="TXB67386.1"/>
    </source>
</evidence>
<organism evidence="2 3">
    <name type="scientific">Paracoccus aurantiacus</name>
    <dbReference type="NCBI Taxonomy" id="2599412"/>
    <lineage>
        <taxon>Bacteria</taxon>
        <taxon>Pseudomonadati</taxon>
        <taxon>Pseudomonadota</taxon>
        <taxon>Alphaproteobacteria</taxon>
        <taxon>Rhodobacterales</taxon>
        <taxon>Paracoccaceae</taxon>
        <taxon>Paracoccus</taxon>
    </lineage>
</organism>
<name>A0A5C6RXS0_9RHOB</name>
<keyword evidence="3" id="KW-1185">Reference proteome</keyword>
<keyword evidence="1" id="KW-0732">Signal</keyword>